<dbReference type="Proteomes" id="UP000320095">
    <property type="component" value="Unassembled WGS sequence"/>
</dbReference>
<organism evidence="1 2">
    <name type="scientific">Mycolicibacterium hodleri</name>
    <dbReference type="NCBI Taxonomy" id="49897"/>
    <lineage>
        <taxon>Bacteria</taxon>
        <taxon>Bacillati</taxon>
        <taxon>Actinomycetota</taxon>
        <taxon>Actinomycetes</taxon>
        <taxon>Mycobacteriales</taxon>
        <taxon>Mycobacteriaceae</taxon>
        <taxon>Mycolicibacterium</taxon>
    </lineage>
</organism>
<evidence type="ECO:0008006" key="3">
    <source>
        <dbReference type="Google" id="ProtNLM"/>
    </source>
</evidence>
<evidence type="ECO:0000313" key="2">
    <source>
        <dbReference type="Proteomes" id="UP000320095"/>
    </source>
</evidence>
<dbReference type="AlphaFoldDB" id="A0A502DN93"/>
<dbReference type="EMBL" id="RCZG01000023">
    <property type="protein sequence ID" value="TPG26212.1"/>
    <property type="molecule type" value="Genomic_DNA"/>
</dbReference>
<protein>
    <recommendedName>
        <fullName evidence="3">Bacteriophage protein</fullName>
    </recommendedName>
</protein>
<accession>A0A502DN93</accession>
<keyword evidence="2" id="KW-1185">Reference proteome</keyword>
<name>A0A502DN93_9MYCO</name>
<proteinExistence type="predicted"/>
<gene>
    <name evidence="1" type="ORF">EAH80_29370</name>
</gene>
<dbReference type="OrthoDB" id="4378081at2"/>
<evidence type="ECO:0000313" key="1">
    <source>
        <dbReference type="EMBL" id="TPG26212.1"/>
    </source>
</evidence>
<comment type="caution">
    <text evidence="1">The sequence shown here is derived from an EMBL/GenBank/DDBJ whole genome shotgun (WGS) entry which is preliminary data.</text>
</comment>
<sequence length="390" mass="42519">MYGGTTPNGNYGINVEGDVLVNQTSDGTSLNDLWSELLTLFDIENNERTAIVNLISYWHTETASIVPQSISAPDFEEASELGIPKGANSPANALRLGFTFRDFDLANRFSWKFLRSASAEQVRAVIDSIVYADRKRVTGTILHRLFNPNPERNEWGHTCYGLWNGTDGLAPLPHLGREFDASETHYHATETTRLDSLDVEMAFQQITRKGYGTKESSSQLLILANPDQADDIQGWRAGKASRPAETGEDAEDVPVSKFDFIPSIDAPPYLQEENIIGQPAPAKFGGLPVLGSYGPAYLIQSNFVPADYVAIVATNGPSSLMNAIGVRQHENAAYQGLRQISGRGPYPIVESFSQRSFGVGTRHRSAAVCLQVVDSSNYTAPPKGAFGLTS</sequence>
<reference evidence="1 2" key="1">
    <citation type="journal article" date="2019" name="Environ. Microbiol.">
        <title>Species interactions and distinct microbial communities in high Arctic permafrost affected cryosols are associated with the CH4 and CO2 gas fluxes.</title>
        <authorList>
            <person name="Altshuler I."/>
            <person name="Hamel J."/>
            <person name="Turney S."/>
            <person name="Magnuson E."/>
            <person name="Levesque R."/>
            <person name="Greer C."/>
            <person name="Whyte L.G."/>
        </authorList>
    </citation>
    <scope>NUCLEOTIDE SEQUENCE [LARGE SCALE GENOMIC DNA]</scope>
    <source>
        <strain evidence="1 2">S5.20</strain>
    </source>
</reference>